<dbReference type="PANTHER" id="PTHR11949">
    <property type="entry name" value="INTERFERON REGULATORY FACTOR"/>
    <property type="match status" value="1"/>
</dbReference>
<dbReference type="InterPro" id="IPR019817">
    <property type="entry name" value="Interferon_reg_fac_CS"/>
</dbReference>
<accession>A0ABN8LF46</accession>
<evidence type="ECO:0000313" key="8">
    <source>
        <dbReference type="EMBL" id="CAH3015704.1"/>
    </source>
</evidence>
<reference evidence="8 9" key="1">
    <citation type="submission" date="2022-05" db="EMBL/GenBank/DDBJ databases">
        <authorList>
            <consortium name="Genoscope - CEA"/>
            <person name="William W."/>
        </authorList>
    </citation>
    <scope>NUCLEOTIDE SEQUENCE [LARGE SCALE GENOMIC DNA]</scope>
</reference>
<keyword evidence="5" id="KW-0539">Nucleus</keyword>
<gene>
    <name evidence="8" type="ORF">PEVE_00020058</name>
</gene>
<feature type="compositionally biased region" description="Acidic residues" evidence="6">
    <location>
        <begin position="273"/>
        <end position="292"/>
    </location>
</feature>
<evidence type="ECO:0000256" key="4">
    <source>
        <dbReference type="ARBA" id="ARBA00023163"/>
    </source>
</evidence>
<protein>
    <recommendedName>
        <fullName evidence="7">IRF tryptophan pentad repeat domain-containing protein</fullName>
    </recommendedName>
</protein>
<dbReference type="InterPro" id="IPR036390">
    <property type="entry name" value="WH_DNA-bd_sf"/>
</dbReference>
<dbReference type="PANTHER" id="PTHR11949:SF17">
    <property type="entry name" value="IRF TRYPTOPHAN PENTAD REPEAT DOMAIN-CONTAINING PROTEIN"/>
    <property type="match status" value="1"/>
</dbReference>
<dbReference type="SUPFAM" id="SSF46785">
    <property type="entry name" value="Winged helix' DNA-binding domain"/>
    <property type="match status" value="1"/>
</dbReference>
<keyword evidence="2" id="KW-0805">Transcription regulation</keyword>
<evidence type="ECO:0000256" key="3">
    <source>
        <dbReference type="ARBA" id="ARBA00023125"/>
    </source>
</evidence>
<dbReference type="EMBL" id="CALNXI010000027">
    <property type="protein sequence ID" value="CAH3015704.1"/>
    <property type="molecule type" value="Genomic_DNA"/>
</dbReference>
<dbReference type="PRINTS" id="PR00267">
    <property type="entry name" value="INTFRNREGFCT"/>
</dbReference>
<evidence type="ECO:0000259" key="7">
    <source>
        <dbReference type="PROSITE" id="PS51507"/>
    </source>
</evidence>
<dbReference type="Gene3D" id="1.10.10.10">
    <property type="entry name" value="Winged helix-like DNA-binding domain superfamily/Winged helix DNA-binding domain"/>
    <property type="match status" value="1"/>
</dbReference>
<feature type="compositionally biased region" description="Acidic residues" evidence="6">
    <location>
        <begin position="324"/>
        <end position="337"/>
    </location>
</feature>
<comment type="caution">
    <text evidence="8">The sequence shown here is derived from an EMBL/GenBank/DDBJ whole genome shotgun (WGS) entry which is preliminary data.</text>
</comment>
<evidence type="ECO:0000256" key="6">
    <source>
        <dbReference type="SAM" id="MobiDB-lite"/>
    </source>
</evidence>
<evidence type="ECO:0000256" key="5">
    <source>
        <dbReference type="ARBA" id="ARBA00023242"/>
    </source>
</evidence>
<dbReference type="PROSITE" id="PS00601">
    <property type="entry name" value="IRF_1"/>
    <property type="match status" value="1"/>
</dbReference>
<feature type="compositionally biased region" description="Basic and acidic residues" evidence="6">
    <location>
        <begin position="262"/>
        <end position="272"/>
    </location>
</feature>
<dbReference type="InterPro" id="IPR001346">
    <property type="entry name" value="Interferon_reg_fact_DNA-bd_dom"/>
</dbReference>
<evidence type="ECO:0000313" key="9">
    <source>
        <dbReference type="Proteomes" id="UP001159427"/>
    </source>
</evidence>
<dbReference type="Proteomes" id="UP001159427">
    <property type="component" value="Unassembled WGS sequence"/>
</dbReference>
<keyword evidence="9" id="KW-1185">Reference proteome</keyword>
<sequence length="350" mass="40405">MINEMHDYCKPAGTRRLRFRDWLKQKLDNKEGAEWIDRSRGLFKIPWKHGSHRLWCVRYDCEIFKQWAIYSGKYTEGIDRPNPSKWKTNFRCTLNALPDFREVREKSCPRGNEAYKIYMMKSNDSKHERKTTGEKPSTQQSLDLLTDKEIVQLLDDMRSSVHSTEKQAALSRRPISAFPAFETLVVDRSKENFPHVAFHATPWLLAAWNAMAVDKFVPKPKKENDKGDEKDDGDEDSFHAFHATPWILAAWNAMAVDKFVPKPKKENDKSDEKDDGDEDSKDEVPSDQEIIDLVDQMSEQNNSSDVDVDGIEATREGTKQPSNQEEDEVTGDQEIIDLVEQMSEQSNSSL</sequence>
<proteinExistence type="predicted"/>
<name>A0ABN8LF46_9CNID</name>
<keyword evidence="3" id="KW-0238">DNA-binding</keyword>
<dbReference type="PROSITE" id="PS51507">
    <property type="entry name" value="IRF_2"/>
    <property type="match status" value="1"/>
</dbReference>
<keyword evidence="4" id="KW-0804">Transcription</keyword>
<evidence type="ECO:0000256" key="2">
    <source>
        <dbReference type="ARBA" id="ARBA00023015"/>
    </source>
</evidence>
<organism evidence="8 9">
    <name type="scientific">Porites evermanni</name>
    <dbReference type="NCBI Taxonomy" id="104178"/>
    <lineage>
        <taxon>Eukaryota</taxon>
        <taxon>Metazoa</taxon>
        <taxon>Cnidaria</taxon>
        <taxon>Anthozoa</taxon>
        <taxon>Hexacorallia</taxon>
        <taxon>Scleractinia</taxon>
        <taxon>Fungiina</taxon>
        <taxon>Poritidae</taxon>
        <taxon>Porites</taxon>
    </lineage>
</organism>
<feature type="region of interest" description="Disordered" evidence="6">
    <location>
        <begin position="262"/>
        <end position="350"/>
    </location>
</feature>
<dbReference type="InterPro" id="IPR036388">
    <property type="entry name" value="WH-like_DNA-bd_sf"/>
</dbReference>
<dbReference type="Pfam" id="PF00605">
    <property type="entry name" value="IRF"/>
    <property type="match status" value="1"/>
</dbReference>
<comment type="subcellular location">
    <subcellularLocation>
        <location evidence="1">Nucleus</location>
    </subcellularLocation>
</comment>
<dbReference type="SMART" id="SM00348">
    <property type="entry name" value="IRF"/>
    <property type="match status" value="1"/>
</dbReference>
<dbReference type="CDD" id="cd00103">
    <property type="entry name" value="IRF"/>
    <property type="match status" value="1"/>
</dbReference>
<feature type="domain" description="IRF tryptophan pentad repeat" evidence="7">
    <location>
        <begin position="16"/>
        <end position="122"/>
    </location>
</feature>
<evidence type="ECO:0000256" key="1">
    <source>
        <dbReference type="ARBA" id="ARBA00004123"/>
    </source>
</evidence>